<dbReference type="Gene3D" id="3.30.70.890">
    <property type="entry name" value="GHMP kinase, C-terminal domain"/>
    <property type="match status" value="1"/>
</dbReference>
<keyword evidence="9" id="KW-0119">Carbohydrate metabolism</keyword>
<keyword evidence="2" id="KW-0963">Cytoplasm</keyword>
<keyword evidence="7" id="KW-0067">ATP-binding</keyword>
<dbReference type="Pfam" id="PF00288">
    <property type="entry name" value="GHMP_kinases_N"/>
    <property type="match status" value="1"/>
</dbReference>
<dbReference type="PANTHER" id="PTHR10457">
    <property type="entry name" value="MEVALONATE KINASE/GALACTOKINASE"/>
    <property type="match status" value="1"/>
</dbReference>
<dbReference type="Pfam" id="PF10509">
    <property type="entry name" value="GalKase_gal_bdg"/>
    <property type="match status" value="1"/>
</dbReference>
<dbReference type="InterPro" id="IPR019539">
    <property type="entry name" value="GalKase_N"/>
</dbReference>
<feature type="domain" description="GHMP kinase C-terminal" evidence="11">
    <location>
        <begin position="278"/>
        <end position="355"/>
    </location>
</feature>
<dbReference type="InterPro" id="IPR000705">
    <property type="entry name" value="Galactokinase"/>
</dbReference>
<dbReference type="FunFam" id="3.30.230.10:FF:000017">
    <property type="entry name" value="Galactokinase"/>
    <property type="match status" value="1"/>
</dbReference>
<dbReference type="PIRSF" id="PIRSF000530">
    <property type="entry name" value="Galactokinase"/>
    <property type="match status" value="1"/>
</dbReference>
<keyword evidence="6" id="KW-0418">Kinase</keyword>
<dbReference type="SUPFAM" id="SSF55060">
    <property type="entry name" value="GHMP Kinase, C-terminal domain"/>
    <property type="match status" value="1"/>
</dbReference>
<evidence type="ECO:0000259" key="12">
    <source>
        <dbReference type="Pfam" id="PF10509"/>
    </source>
</evidence>
<dbReference type="GO" id="GO:0004335">
    <property type="term" value="F:galactokinase activity"/>
    <property type="evidence" value="ECO:0007669"/>
    <property type="project" value="InterPro"/>
</dbReference>
<dbReference type="PRINTS" id="PR00473">
    <property type="entry name" value="GALCTOKINASE"/>
</dbReference>
<dbReference type="FunFam" id="3.30.70.890:FF:000001">
    <property type="entry name" value="Galactokinase"/>
    <property type="match status" value="1"/>
</dbReference>
<accession>A0A6J6FCK3</accession>
<dbReference type="Pfam" id="PF08544">
    <property type="entry name" value="GHMP_kinases_C"/>
    <property type="match status" value="1"/>
</dbReference>
<dbReference type="InterPro" id="IPR006206">
    <property type="entry name" value="Mevalonate/galactokinase"/>
</dbReference>
<dbReference type="SUPFAM" id="SSF54211">
    <property type="entry name" value="Ribosomal protein S5 domain 2-like"/>
    <property type="match status" value="1"/>
</dbReference>
<dbReference type="PROSITE" id="PS00106">
    <property type="entry name" value="GALACTOKINASE"/>
    <property type="match status" value="1"/>
</dbReference>
<evidence type="ECO:0000256" key="2">
    <source>
        <dbReference type="ARBA" id="ARBA00022490"/>
    </source>
</evidence>
<dbReference type="InterPro" id="IPR014721">
    <property type="entry name" value="Ribsml_uS5_D2-typ_fold_subgr"/>
</dbReference>
<protein>
    <submittedName>
        <fullName evidence="13">Unannotated protein</fullName>
    </submittedName>
</protein>
<dbReference type="GO" id="GO:0046872">
    <property type="term" value="F:metal ion binding"/>
    <property type="evidence" value="ECO:0007669"/>
    <property type="project" value="UniProtKB-KW"/>
</dbReference>
<feature type="domain" description="GHMP kinase N-terminal" evidence="10">
    <location>
        <begin position="90"/>
        <end position="174"/>
    </location>
</feature>
<evidence type="ECO:0000313" key="13">
    <source>
        <dbReference type="EMBL" id="CAB4586360.1"/>
    </source>
</evidence>
<evidence type="ECO:0000259" key="10">
    <source>
        <dbReference type="Pfam" id="PF00288"/>
    </source>
</evidence>
<dbReference type="EMBL" id="CAEZUB010000022">
    <property type="protein sequence ID" value="CAB4586360.1"/>
    <property type="molecule type" value="Genomic_DNA"/>
</dbReference>
<evidence type="ECO:0000256" key="4">
    <source>
        <dbReference type="ARBA" id="ARBA00022723"/>
    </source>
</evidence>
<dbReference type="InterPro" id="IPR019741">
    <property type="entry name" value="Galactokinase_CS"/>
</dbReference>
<dbReference type="InterPro" id="IPR006204">
    <property type="entry name" value="GHMP_kinase_N_dom"/>
</dbReference>
<comment type="similarity">
    <text evidence="1">Belongs to the GHMP kinase family. GalK subfamily.</text>
</comment>
<proteinExistence type="inferred from homology"/>
<dbReference type="InterPro" id="IPR013750">
    <property type="entry name" value="GHMP_kinase_C_dom"/>
</dbReference>
<dbReference type="GO" id="GO:0006012">
    <property type="term" value="P:galactose metabolic process"/>
    <property type="evidence" value="ECO:0007669"/>
    <property type="project" value="InterPro"/>
</dbReference>
<dbReference type="PRINTS" id="PR00959">
    <property type="entry name" value="MEVGALKINASE"/>
</dbReference>
<dbReference type="AlphaFoldDB" id="A0A6J6FCK3"/>
<evidence type="ECO:0000256" key="6">
    <source>
        <dbReference type="ARBA" id="ARBA00022777"/>
    </source>
</evidence>
<dbReference type="InterPro" id="IPR020568">
    <property type="entry name" value="Ribosomal_Su5_D2-typ_SF"/>
</dbReference>
<dbReference type="Gene3D" id="3.30.230.10">
    <property type="match status" value="1"/>
</dbReference>
<evidence type="ECO:0000256" key="7">
    <source>
        <dbReference type="ARBA" id="ARBA00022840"/>
    </source>
</evidence>
<keyword evidence="3" id="KW-0808">Transferase</keyword>
<gene>
    <name evidence="13" type="ORF">UFOPK1775_00340</name>
</gene>
<keyword evidence="8" id="KW-0460">Magnesium</keyword>
<evidence type="ECO:0000256" key="1">
    <source>
        <dbReference type="ARBA" id="ARBA00006566"/>
    </source>
</evidence>
<keyword evidence="5" id="KW-0547">Nucleotide-binding</keyword>
<evidence type="ECO:0000256" key="8">
    <source>
        <dbReference type="ARBA" id="ARBA00022842"/>
    </source>
</evidence>
<dbReference type="GO" id="GO:0005829">
    <property type="term" value="C:cytosol"/>
    <property type="evidence" value="ECO:0007669"/>
    <property type="project" value="TreeGrafter"/>
</dbReference>
<dbReference type="InterPro" id="IPR036554">
    <property type="entry name" value="GHMP_kinase_C_sf"/>
</dbReference>
<evidence type="ECO:0000256" key="9">
    <source>
        <dbReference type="ARBA" id="ARBA00023277"/>
    </source>
</evidence>
<sequence length="377" mass="40608">MTLANTFTALFSGNPEIICEAPGRVNLIGEHVDYCDGFVMPFAISDRTFAAISRRPDRKIRIASVQRRNEIFETTLDDLKPTAAGKWERYVCGVIWAFGDKITSGLDILVDGHVALGAGLSSSAALECSVAFGLNELFETQLKLAQLAKLAQRAENEYVGMPCGIMDQSVSLMAQAGSALLLDCRDLSTEQIPLDLASAGLELLIIDTRAHHALVDGGYAERRASCESAAAKLGIKALRDCSISQLEDSRSKLSELEYMRAEHIVNDIARVHECVDRLKNNDFVTVGNILTKSHASLRDLFEISCSELDLAVDASLANKSLGGRMIGGGFGGSAIALFKIEDINQAKQAIAAAFKASGFKEPRFFTSLPSAGARITS</sequence>
<dbReference type="GO" id="GO:0005524">
    <property type="term" value="F:ATP binding"/>
    <property type="evidence" value="ECO:0007669"/>
    <property type="project" value="UniProtKB-KW"/>
</dbReference>
<reference evidence="13" key="1">
    <citation type="submission" date="2020-05" db="EMBL/GenBank/DDBJ databases">
        <authorList>
            <person name="Chiriac C."/>
            <person name="Salcher M."/>
            <person name="Ghai R."/>
            <person name="Kavagutti S V."/>
        </authorList>
    </citation>
    <scope>NUCLEOTIDE SEQUENCE</scope>
</reference>
<feature type="domain" description="Galactokinase N-terminal" evidence="12">
    <location>
        <begin position="6"/>
        <end position="54"/>
    </location>
</feature>
<name>A0A6J6FCK3_9ZZZZ</name>
<dbReference type="NCBIfam" id="TIGR00131">
    <property type="entry name" value="gal_kin"/>
    <property type="match status" value="1"/>
</dbReference>
<evidence type="ECO:0000256" key="5">
    <source>
        <dbReference type="ARBA" id="ARBA00022741"/>
    </source>
</evidence>
<evidence type="ECO:0000256" key="3">
    <source>
        <dbReference type="ARBA" id="ARBA00022679"/>
    </source>
</evidence>
<dbReference type="PANTHER" id="PTHR10457:SF7">
    <property type="entry name" value="GALACTOKINASE-RELATED"/>
    <property type="match status" value="1"/>
</dbReference>
<evidence type="ECO:0000259" key="11">
    <source>
        <dbReference type="Pfam" id="PF08544"/>
    </source>
</evidence>
<keyword evidence="4" id="KW-0479">Metal-binding</keyword>
<organism evidence="13">
    <name type="scientific">freshwater metagenome</name>
    <dbReference type="NCBI Taxonomy" id="449393"/>
    <lineage>
        <taxon>unclassified sequences</taxon>
        <taxon>metagenomes</taxon>
        <taxon>ecological metagenomes</taxon>
    </lineage>
</organism>